<dbReference type="PANTHER" id="PTHR33376:SF4">
    <property type="entry name" value="SIALIC ACID-BINDING PERIPLASMIC PROTEIN SIAP"/>
    <property type="match status" value="1"/>
</dbReference>
<reference evidence="5 6" key="1">
    <citation type="submission" date="2017-06" db="EMBL/GenBank/DDBJ databases">
        <authorList>
            <person name="Kim H.J."/>
            <person name="Triplett B.A."/>
        </authorList>
    </citation>
    <scope>NUCLEOTIDE SEQUENCE [LARGE SCALE GENOMIC DNA]</scope>
    <source>
        <strain evidence="5 6">DSM 29052</strain>
    </source>
</reference>
<evidence type="ECO:0000256" key="2">
    <source>
        <dbReference type="ARBA" id="ARBA00022729"/>
    </source>
</evidence>
<dbReference type="PANTHER" id="PTHR33376">
    <property type="match status" value="1"/>
</dbReference>
<dbReference type="OrthoDB" id="9799287at2"/>
<evidence type="ECO:0000313" key="6">
    <source>
        <dbReference type="Proteomes" id="UP000198417"/>
    </source>
</evidence>
<dbReference type="AlphaFoldDB" id="A0A238ZF89"/>
<feature type="signal peptide" evidence="4">
    <location>
        <begin position="1"/>
        <end position="22"/>
    </location>
</feature>
<sequence>MKFKTTLTAISLLGTFATGANAEGKEMLLGTMAVPGTTVETASHLFAEKVAAEMPGQLTVIVNDSLLKGAQLAPSVRDGVVDAVVAVHPYLSGSEPVMGLQNLPGVIRTAEEYQEVLAAFWREDLRSLWNDNWNSHVVAEGAWATHNLFTAKPVETPEDFAGLKIRVHNAETARFISQLGALPTPLDASEMAAGLERGVIDGLFTPSCYAFKQELFRSASHIGNWQIGPIQGWAILINNDKWNALSADEQAALTDAGEAVEAEMWANFAANTAECVDGMTAEGASYFEASEEDMSAIFTDANTQPVFDDWKSRMADKGFDGDKTLVQAMKATAGE</sequence>
<dbReference type="GO" id="GO:0055085">
    <property type="term" value="P:transmembrane transport"/>
    <property type="evidence" value="ECO:0007669"/>
    <property type="project" value="InterPro"/>
</dbReference>
<evidence type="ECO:0000256" key="1">
    <source>
        <dbReference type="ARBA" id="ARBA00004418"/>
    </source>
</evidence>
<keyword evidence="2 4" id="KW-0732">Signal</keyword>
<protein>
    <submittedName>
        <fullName evidence="5">TRAP-type C4-dicarboxylate transport system, substrate-binding protein</fullName>
    </submittedName>
</protein>
<dbReference type="Proteomes" id="UP000198417">
    <property type="component" value="Unassembled WGS sequence"/>
</dbReference>
<dbReference type="InterPro" id="IPR018389">
    <property type="entry name" value="DctP_fam"/>
</dbReference>
<evidence type="ECO:0000256" key="3">
    <source>
        <dbReference type="ARBA" id="ARBA00022764"/>
    </source>
</evidence>
<organism evidence="5 6">
    <name type="scientific">Puniceibacterium sediminis</name>
    <dbReference type="NCBI Taxonomy" id="1608407"/>
    <lineage>
        <taxon>Bacteria</taxon>
        <taxon>Pseudomonadati</taxon>
        <taxon>Pseudomonadota</taxon>
        <taxon>Alphaproteobacteria</taxon>
        <taxon>Rhodobacterales</taxon>
        <taxon>Paracoccaceae</taxon>
        <taxon>Puniceibacterium</taxon>
    </lineage>
</organism>
<dbReference type="NCBIfam" id="NF037995">
    <property type="entry name" value="TRAP_S1"/>
    <property type="match status" value="1"/>
</dbReference>
<accession>A0A238ZF89</accession>
<dbReference type="EMBL" id="FZNN01000030">
    <property type="protein sequence ID" value="SNR81950.1"/>
    <property type="molecule type" value="Genomic_DNA"/>
</dbReference>
<evidence type="ECO:0000313" key="5">
    <source>
        <dbReference type="EMBL" id="SNR81950.1"/>
    </source>
</evidence>
<evidence type="ECO:0000256" key="4">
    <source>
        <dbReference type="SAM" id="SignalP"/>
    </source>
</evidence>
<comment type="subcellular location">
    <subcellularLocation>
        <location evidence="1">Periplasm</location>
    </subcellularLocation>
</comment>
<keyword evidence="6" id="KW-1185">Reference proteome</keyword>
<feature type="chain" id="PRO_5013394229" evidence="4">
    <location>
        <begin position="23"/>
        <end position="335"/>
    </location>
</feature>
<dbReference type="RefSeq" id="WP_089273637.1">
    <property type="nucleotide sequence ID" value="NZ_FZNN01000030.1"/>
</dbReference>
<keyword evidence="3" id="KW-0574">Periplasm</keyword>
<gene>
    <name evidence="5" type="ORF">SAMN06265370_13026</name>
</gene>
<dbReference type="GO" id="GO:0042597">
    <property type="term" value="C:periplasmic space"/>
    <property type="evidence" value="ECO:0007669"/>
    <property type="project" value="UniProtKB-SubCell"/>
</dbReference>
<proteinExistence type="predicted"/>
<dbReference type="Pfam" id="PF03480">
    <property type="entry name" value="DctP"/>
    <property type="match status" value="1"/>
</dbReference>
<name>A0A238ZF89_9RHOB</name>
<dbReference type="InterPro" id="IPR038404">
    <property type="entry name" value="TRAP_DctP_sf"/>
</dbReference>
<dbReference type="Gene3D" id="3.40.190.170">
    <property type="entry name" value="Bacterial extracellular solute-binding protein, family 7"/>
    <property type="match status" value="1"/>
</dbReference>